<dbReference type="GO" id="GO:0000077">
    <property type="term" value="P:DNA damage checkpoint signaling"/>
    <property type="evidence" value="ECO:0007669"/>
    <property type="project" value="TreeGrafter"/>
</dbReference>
<accession>A0A835CWJ4</accession>
<evidence type="ECO:0000256" key="10">
    <source>
        <dbReference type="ARBA" id="ARBA00023204"/>
    </source>
</evidence>
<dbReference type="InterPro" id="IPR016024">
    <property type="entry name" value="ARM-type_fold"/>
</dbReference>
<dbReference type="Gene3D" id="1.25.10.10">
    <property type="entry name" value="Leucine-rich Repeat Variant"/>
    <property type="match status" value="1"/>
</dbReference>
<proteinExistence type="inferred from homology"/>
<dbReference type="EC" id="2.7.11.1" evidence="3"/>
<comment type="similarity">
    <text evidence="2">Belongs to the PI3/PI4-kinase family. ATM subfamily.</text>
</comment>
<feature type="domain" description="FAT" evidence="14">
    <location>
        <begin position="1483"/>
        <end position="2026"/>
    </location>
</feature>
<keyword evidence="10" id="KW-0234">DNA repair</keyword>
<keyword evidence="6" id="KW-0547">Nucleotide-binding</keyword>
<evidence type="ECO:0000256" key="8">
    <source>
        <dbReference type="ARBA" id="ARBA00022777"/>
    </source>
</evidence>
<evidence type="ECO:0000313" key="17">
    <source>
        <dbReference type="Proteomes" id="UP000639338"/>
    </source>
</evidence>
<evidence type="ECO:0000256" key="1">
    <source>
        <dbReference type="ARBA" id="ARBA00004123"/>
    </source>
</evidence>
<dbReference type="Pfam" id="PF00454">
    <property type="entry name" value="PI3_PI4_kinase"/>
    <property type="match status" value="1"/>
</dbReference>
<organism evidence="16 17">
    <name type="scientific">Aphidius gifuensis</name>
    <name type="common">Parasitoid wasp</name>
    <dbReference type="NCBI Taxonomy" id="684658"/>
    <lineage>
        <taxon>Eukaryota</taxon>
        <taxon>Metazoa</taxon>
        <taxon>Ecdysozoa</taxon>
        <taxon>Arthropoda</taxon>
        <taxon>Hexapoda</taxon>
        <taxon>Insecta</taxon>
        <taxon>Pterygota</taxon>
        <taxon>Neoptera</taxon>
        <taxon>Endopterygota</taxon>
        <taxon>Hymenoptera</taxon>
        <taxon>Apocrita</taxon>
        <taxon>Ichneumonoidea</taxon>
        <taxon>Braconidae</taxon>
        <taxon>Aphidiinae</taxon>
        <taxon>Aphidius</taxon>
    </lineage>
</organism>
<evidence type="ECO:0000256" key="7">
    <source>
        <dbReference type="ARBA" id="ARBA00022763"/>
    </source>
</evidence>
<evidence type="ECO:0000259" key="13">
    <source>
        <dbReference type="PROSITE" id="PS50290"/>
    </source>
</evidence>
<evidence type="ECO:0000256" key="6">
    <source>
        <dbReference type="ARBA" id="ARBA00022741"/>
    </source>
</evidence>
<dbReference type="Pfam" id="PF02260">
    <property type="entry name" value="FATC"/>
    <property type="match status" value="1"/>
</dbReference>
<dbReference type="Pfam" id="PF08064">
    <property type="entry name" value="UME"/>
    <property type="match status" value="1"/>
</dbReference>
<dbReference type="SUPFAM" id="SSF56112">
    <property type="entry name" value="Protein kinase-like (PK-like)"/>
    <property type="match status" value="1"/>
</dbReference>
<evidence type="ECO:0000256" key="11">
    <source>
        <dbReference type="ARBA" id="ARBA00023242"/>
    </source>
</evidence>
<sequence length="2466" mass="285059">MEVDQEESDSSPVEQIILEASELWKCIKKLGTLVSNESNSQYINPFLTSISNSSHLHKFLIPPVGVRGTTNPWCIQYLSFTKWLFGVCFKILCDQIADDISESNLQIQSLILRMLVVRHRVNFEAITDEYMIILDDILDFDDNKENKNYILIERFVVNQNAIDDMNLESYTIKIKSNFITNIQLSIMKIIINSGVIVWNTDKLWPRLLRIINNSEPEAKLMALKISLKILEFNLVDDKIVEILIDNTNAIISNLDNTWNEIDTINFWNILIDIFHHFIESPKAINLGYSILDTMLMRKENIKILENKICEKIQTALIKNPRTYSSDDAKNFIKYFDEFPNFYKIFIHYIILEIQTAHLVVIDLTETSQLWKLFLNLLSNKIKNNDSSSLVNLLKAPRVLSNWMIDNKIQGKLFNDPNNILEYLLNILKTTSNNNETSLIYSCLNEIIFIQDFDKTPIQNFLILPWLTKETSSHLQISEKLLEMAKSLSIDIQIECLKNMCKFGQGKKRISYLSICVMKKDIKLGIAAILNSIFLLQDSSISFLDLSTHILKPALTSKRKPLCEAVAKIIGPIVCFLSGQANFKKQIWDLSSLSSSNWTINCNVCDKKILPGLSSEFKIDEKLFMTYINLISSQFIEIRNNMSENLVRLSNHLEIFSKNNISKLWLPYLSDSNVKIRQNLSNSIVTLMENKIILCTRGQDRNIVFQNGLPTELDDFVENIIDEFSEILHDSLTNNKESNHLTLINTAKNLSKLQLDSIEERICNLFIVTIIHSRSSYNAIANAVIAYEEVARFSGLTLKEIYMRYKKNKIQLMMRLAAKNYLEVGHLLDTSLTKCLKCIGFTGGLQEFLEKDGDLALSFLVSLYHIVEEIEPIFSEIIYRLSTDSSEIFKKHFKHICVHVFLNESPEDGIMCLKKVSKIAKTSLRDLMTLSHIGIFRDLLIYFHDHEETVLTCLELISEFDQEVKGKKSFATKDDIAKYLNSQLHGVFVRFDANLVPLADQSTQKAALLSLGSLMNYMGPKYLSPLRFKILTTLRTSLSLTRPGLKKICCYAWECFVKNIPIDELGPLLPTIVVSMIPLLESCRNEVMKILEFIFIVNKKNLEQYISEVFFIKDLNVDQIIIDNVMSEIEKSTPTEFNEKLDKWLVRIKHETYEVRYKALCHLVIFLKEHRNELNIMILKETNIHPYVGELLDELLIGCCDKEEKIRMISGECLGELGAIEPSLRGRRITTRNDILFINSMINNINFVIELINSLVKAIQVEKNASNVSSFALAIQEILKFYQINLTDDDEIWKSLTPKCQQIIKPFKESRYTITAKICNKTGTVIYGSESGSTFEDWSFNWACSMMNTIEDVKISNLLNTFRPALKRDSKTTIFLIPYIFTYIVENGNDKDRLTLQNEIFSIIKVTDKKMDKELLSWKPLREFGEAHTTNRISDEARRVRCSQVVFSIFDYIERWLDESHNNRMNNKNYNKIKNFLNKFDYYILAVACYKLCDYHRSLMYLERHMTSNNKNLTDQNEMTLLANIYTQLEEPDGVSGILSTQNKLPSLQQRVIAHELNGQIQDAAICYERLAQKSLEPKYVQGLINCYLSLDQPFTAMKITRGILNQLPEYEPLIESHETFWHLADFQQLDETHETNVLKNLILENLKNKIKPDLYDIKKKLISQVGNASHEGVYQQNYSGIMKLHVLNEFEKATALMINNINNLPQIFKEWEERDQLIRTSKNVEFVLSMRRATLGFAVKLATLDEQKILLNKEIGKIWLKSAKIARKSGLYQQAYMYILSASDYCEIQELSIEQAQLYWEKGCQDEAFTTLKHFFSITTNLEKYNNSQSQKTPTKETKNYAKAKLLFAKYNDETLNVDPDKNINYYKNAASVIDDWEKSRLMYAQYIESYFDRMSEEEKIDGKNGLRYLLRAFSNYGKSLSIGCKYVHQSMPKMLSIWMDFAQKVQSLKQLSDKQNYILTEMAKYIDLYRQMVPKYVWLTALSQLVSRICHPSKIVSRKIKDILIDLIDEYPHYSIWMMIEIFNSSIQAKIKAGIEISSSSQFKKRKNKTEIENLINSFKLLAKCLVDLSYHEVRKDLTVVNIKDINNNNLQRLFERKNFGPIMMPTSKFFQVLLPTKKENRNNHVPFEHGMVSIVGVKPEVTVLSSLVRPKRITFIGSDGKNYRFMVKPKDDLRRDLRLMEFNTIVNTYLQKNPESRQRRLYIITYSVVPLSEKCGIIEWLSNLSGLRPTIMNLYKANSLGASPNDLRTHPNKFAPLEARRKAFVNVLLPKHPPILSQFFRKNFADPYSWYEARAAYIRTSAVMSMVGYIVGLGDRHGENLNINIVNGDCVHVDFNCLFNHGEKFEEPERVPFRLTQNMVEAMGPLGYEGPFRKSCETTLRVLRQEASTLISILTPFVYTENRNDALKSVKNIEERLKGVVKPSGTKSEIVVNLSVEGQTNHLILDAVNIDNLCQMFIGWGAYL</sequence>
<dbReference type="GO" id="GO:0005694">
    <property type="term" value="C:chromosome"/>
    <property type="evidence" value="ECO:0007669"/>
    <property type="project" value="TreeGrafter"/>
</dbReference>
<dbReference type="GO" id="GO:0004674">
    <property type="term" value="F:protein serine/threonine kinase activity"/>
    <property type="evidence" value="ECO:0007669"/>
    <property type="project" value="UniProtKB-KW"/>
</dbReference>
<evidence type="ECO:0000256" key="5">
    <source>
        <dbReference type="ARBA" id="ARBA00022679"/>
    </source>
</evidence>
<dbReference type="GO" id="GO:0005634">
    <property type="term" value="C:nucleus"/>
    <property type="evidence" value="ECO:0007669"/>
    <property type="project" value="UniProtKB-SubCell"/>
</dbReference>
<evidence type="ECO:0000256" key="2">
    <source>
        <dbReference type="ARBA" id="ARBA00010769"/>
    </source>
</evidence>
<dbReference type="InterPro" id="IPR011989">
    <property type="entry name" value="ARM-like"/>
</dbReference>
<dbReference type="OrthoDB" id="381190at2759"/>
<dbReference type="SMART" id="SM01343">
    <property type="entry name" value="FATC"/>
    <property type="match status" value="1"/>
</dbReference>
<dbReference type="SMART" id="SM00146">
    <property type="entry name" value="PI3Kc"/>
    <property type="match status" value="1"/>
</dbReference>
<dbReference type="EMBL" id="JACMRX010000001">
    <property type="protein sequence ID" value="KAF7998404.1"/>
    <property type="molecule type" value="Genomic_DNA"/>
</dbReference>
<comment type="caution">
    <text evidence="16">The sequence shown here is derived from an EMBL/GenBank/DDBJ whole genome shotgun (WGS) entry which is preliminary data.</text>
</comment>
<dbReference type="SUPFAM" id="SSF48371">
    <property type="entry name" value="ARM repeat"/>
    <property type="match status" value="1"/>
</dbReference>
<keyword evidence="7" id="KW-0227">DNA damage</keyword>
<dbReference type="GO" id="GO:0005524">
    <property type="term" value="F:ATP binding"/>
    <property type="evidence" value="ECO:0007669"/>
    <property type="project" value="UniProtKB-KW"/>
</dbReference>
<evidence type="ECO:0000256" key="12">
    <source>
        <dbReference type="ARBA" id="ARBA00024420"/>
    </source>
</evidence>
<evidence type="ECO:0000256" key="4">
    <source>
        <dbReference type="ARBA" id="ARBA00022527"/>
    </source>
</evidence>
<reference evidence="16 17" key="1">
    <citation type="submission" date="2020-08" db="EMBL/GenBank/DDBJ databases">
        <title>Aphidius gifuensis genome sequencing and assembly.</title>
        <authorList>
            <person name="Du Z."/>
        </authorList>
    </citation>
    <scope>NUCLEOTIDE SEQUENCE [LARGE SCALE GENOMIC DNA]</scope>
    <source>
        <strain evidence="16">YNYX2018</strain>
        <tissue evidence="16">Adults</tissue>
    </source>
</reference>
<dbReference type="PROSITE" id="PS00916">
    <property type="entry name" value="PI3_4_KINASE_2"/>
    <property type="match status" value="1"/>
</dbReference>
<dbReference type="PANTHER" id="PTHR11139">
    <property type="entry name" value="ATAXIA TELANGIECTASIA MUTATED ATM -RELATED"/>
    <property type="match status" value="1"/>
</dbReference>
<evidence type="ECO:0000259" key="14">
    <source>
        <dbReference type="PROSITE" id="PS51189"/>
    </source>
</evidence>
<dbReference type="Pfam" id="PF02259">
    <property type="entry name" value="FAT"/>
    <property type="match status" value="1"/>
</dbReference>
<feature type="domain" description="FATC" evidence="15">
    <location>
        <begin position="2434"/>
        <end position="2466"/>
    </location>
</feature>
<dbReference type="InterPro" id="IPR014009">
    <property type="entry name" value="PIK_FAT"/>
</dbReference>
<keyword evidence="17" id="KW-1185">Reference proteome</keyword>
<dbReference type="InterPro" id="IPR018936">
    <property type="entry name" value="PI3/4_kinase_CS"/>
</dbReference>
<dbReference type="InterPro" id="IPR056802">
    <property type="entry name" value="ATR-like_M-HEAT"/>
</dbReference>
<name>A0A835CWJ4_APHGI</name>
<dbReference type="InterPro" id="IPR011009">
    <property type="entry name" value="Kinase-like_dom_sf"/>
</dbReference>
<protein>
    <recommendedName>
        <fullName evidence="12">Serine/threonine-protein kinase ATR</fullName>
        <ecNumber evidence="3">2.7.11.1</ecNumber>
    </recommendedName>
</protein>
<evidence type="ECO:0000259" key="15">
    <source>
        <dbReference type="PROSITE" id="PS51190"/>
    </source>
</evidence>
<dbReference type="InterPro" id="IPR000403">
    <property type="entry name" value="PI3/4_kinase_cat_dom"/>
</dbReference>
<dbReference type="Pfam" id="PF23593">
    <property type="entry name" value="HEAT_ATR"/>
    <property type="match status" value="1"/>
</dbReference>
<dbReference type="PROSITE" id="PS51189">
    <property type="entry name" value="FAT"/>
    <property type="match status" value="1"/>
</dbReference>
<keyword evidence="11" id="KW-0539">Nucleus</keyword>
<dbReference type="InterPro" id="IPR012993">
    <property type="entry name" value="UME"/>
</dbReference>
<evidence type="ECO:0000256" key="3">
    <source>
        <dbReference type="ARBA" id="ARBA00012513"/>
    </source>
</evidence>
<keyword evidence="4" id="KW-0723">Serine/threonine-protein kinase</keyword>
<dbReference type="Gene3D" id="3.30.1010.10">
    <property type="entry name" value="Phosphatidylinositol 3-kinase Catalytic Subunit, Chain A, domain 4"/>
    <property type="match status" value="1"/>
</dbReference>
<dbReference type="PROSITE" id="PS50290">
    <property type="entry name" value="PI3_4_KINASE_3"/>
    <property type="match status" value="1"/>
</dbReference>
<dbReference type="InterPro" id="IPR036940">
    <property type="entry name" value="PI3/4_kinase_cat_sf"/>
</dbReference>
<evidence type="ECO:0000313" key="16">
    <source>
        <dbReference type="EMBL" id="KAF7998404.1"/>
    </source>
</evidence>
<dbReference type="InterPro" id="IPR050517">
    <property type="entry name" value="DDR_Repair_Kinase"/>
</dbReference>
<dbReference type="PROSITE" id="PS51190">
    <property type="entry name" value="FATC"/>
    <property type="match status" value="1"/>
</dbReference>
<gene>
    <name evidence="16" type="ORF">HCN44_009802</name>
</gene>
<evidence type="ECO:0000256" key="9">
    <source>
        <dbReference type="ARBA" id="ARBA00022840"/>
    </source>
</evidence>
<dbReference type="GO" id="GO:0000723">
    <property type="term" value="P:telomere maintenance"/>
    <property type="evidence" value="ECO:0007669"/>
    <property type="project" value="TreeGrafter"/>
</dbReference>
<dbReference type="InterPro" id="IPR003151">
    <property type="entry name" value="PIK-rel_kinase_FAT"/>
</dbReference>
<keyword evidence="9" id="KW-0067">ATP-binding</keyword>
<dbReference type="PANTHER" id="PTHR11139:SF69">
    <property type="entry name" value="SERINE_THREONINE-PROTEIN KINASE ATR"/>
    <property type="match status" value="1"/>
</dbReference>
<dbReference type="Pfam" id="PF25030">
    <property type="entry name" value="M-HEAT_ATR"/>
    <property type="match status" value="1"/>
</dbReference>
<dbReference type="InterPro" id="IPR003152">
    <property type="entry name" value="FATC_dom"/>
</dbReference>
<comment type="subcellular location">
    <subcellularLocation>
        <location evidence="1">Nucleus</location>
    </subcellularLocation>
</comment>
<dbReference type="SMART" id="SM00802">
    <property type="entry name" value="UME"/>
    <property type="match status" value="1"/>
</dbReference>
<dbReference type="GO" id="GO:0006281">
    <property type="term" value="P:DNA repair"/>
    <property type="evidence" value="ECO:0007669"/>
    <property type="project" value="UniProtKB-KW"/>
</dbReference>
<dbReference type="Gene3D" id="1.10.1070.11">
    <property type="entry name" value="Phosphatidylinositol 3-/4-kinase, catalytic domain"/>
    <property type="match status" value="1"/>
</dbReference>
<keyword evidence="8" id="KW-0418">Kinase</keyword>
<dbReference type="CDD" id="cd00892">
    <property type="entry name" value="PIKKc_ATR"/>
    <property type="match status" value="1"/>
</dbReference>
<dbReference type="InterPro" id="IPR057564">
    <property type="entry name" value="HEAT_ATR"/>
</dbReference>
<dbReference type="Proteomes" id="UP000639338">
    <property type="component" value="Unassembled WGS sequence"/>
</dbReference>
<keyword evidence="5" id="KW-0808">Transferase</keyword>
<feature type="domain" description="PI3K/PI4K catalytic" evidence="13">
    <location>
        <begin position="2139"/>
        <end position="2444"/>
    </location>
</feature>